<dbReference type="OrthoDB" id="1918at2759"/>
<dbReference type="SUPFAM" id="SSF81296">
    <property type="entry name" value="E set domains"/>
    <property type="match status" value="1"/>
</dbReference>
<gene>
    <name evidence="7" type="ORF">G210_4638</name>
</gene>
<feature type="transmembrane region" description="Helical" evidence="6">
    <location>
        <begin position="415"/>
        <end position="435"/>
    </location>
</feature>
<dbReference type="Pfam" id="PF08737">
    <property type="entry name" value="Rgp1"/>
    <property type="match status" value="1"/>
</dbReference>
<dbReference type="GO" id="GO:0055085">
    <property type="term" value="P:transmembrane transport"/>
    <property type="evidence" value="ECO:0007669"/>
    <property type="project" value="InterPro"/>
</dbReference>
<dbReference type="Proteomes" id="UP000011777">
    <property type="component" value="Unassembled WGS sequence"/>
</dbReference>
<evidence type="ECO:0000256" key="3">
    <source>
        <dbReference type="ARBA" id="ARBA00022989"/>
    </source>
</evidence>
<dbReference type="InterPro" id="IPR004776">
    <property type="entry name" value="Mem_transp_PIN-like"/>
</dbReference>
<evidence type="ECO:0000313" key="8">
    <source>
        <dbReference type="Proteomes" id="UP000011777"/>
    </source>
</evidence>
<feature type="compositionally biased region" description="Basic and acidic residues" evidence="5">
    <location>
        <begin position="252"/>
        <end position="266"/>
    </location>
</feature>
<comment type="caution">
    <text evidence="7">The sequence shown here is derived from an EMBL/GenBank/DDBJ whole genome shotgun (WGS) entry which is preliminary data.</text>
</comment>
<dbReference type="InterPro" id="IPR014848">
    <property type="entry name" value="Rgp1"/>
</dbReference>
<dbReference type="eggNOG" id="ENOG502QU6H">
    <property type="taxonomic scope" value="Eukaryota"/>
</dbReference>
<dbReference type="Gene3D" id="2.60.40.640">
    <property type="match status" value="1"/>
</dbReference>
<dbReference type="InterPro" id="IPR014752">
    <property type="entry name" value="Arrestin-like_C"/>
</dbReference>
<accession>M3K859</accession>
<feature type="transmembrane region" description="Helical" evidence="6">
    <location>
        <begin position="364"/>
        <end position="385"/>
    </location>
</feature>
<dbReference type="Pfam" id="PF03547">
    <property type="entry name" value="Mem_trans"/>
    <property type="match status" value="1"/>
</dbReference>
<evidence type="ECO:0000313" key="7">
    <source>
        <dbReference type="EMBL" id="EMG51044.1"/>
    </source>
</evidence>
<dbReference type="InterPro" id="IPR014756">
    <property type="entry name" value="Ig_E-set"/>
</dbReference>
<keyword evidence="3 6" id="KW-1133">Transmembrane helix</keyword>
<dbReference type="EMBL" id="AOGT01000028">
    <property type="protein sequence ID" value="EMG51044.1"/>
    <property type="molecule type" value="Genomic_DNA"/>
</dbReference>
<evidence type="ECO:0000256" key="1">
    <source>
        <dbReference type="ARBA" id="ARBA00004141"/>
    </source>
</evidence>
<comment type="subcellular location">
    <subcellularLocation>
        <location evidence="1">Membrane</location>
        <topology evidence="1">Multi-pass membrane protein</topology>
    </subcellularLocation>
</comment>
<organism evidence="7 8">
    <name type="scientific">Candida maltosa (strain Xu316)</name>
    <name type="common">Yeast</name>
    <dbReference type="NCBI Taxonomy" id="1245528"/>
    <lineage>
        <taxon>Eukaryota</taxon>
        <taxon>Fungi</taxon>
        <taxon>Dikarya</taxon>
        <taxon>Ascomycota</taxon>
        <taxon>Saccharomycotina</taxon>
        <taxon>Pichiomycetes</taxon>
        <taxon>Debaryomycetaceae</taxon>
        <taxon>Candida/Lodderomyces clade</taxon>
        <taxon>Candida</taxon>
    </lineage>
</organism>
<dbReference type="PANTHER" id="PTHR31274:SF1">
    <property type="entry name" value="AGL149CP"/>
    <property type="match status" value="1"/>
</dbReference>
<keyword evidence="2 6" id="KW-0812">Transmembrane</keyword>
<evidence type="ECO:0000256" key="4">
    <source>
        <dbReference type="ARBA" id="ARBA00023136"/>
    </source>
</evidence>
<dbReference type="HOGENOM" id="CLU_292558_0_0_1"/>
<feature type="compositionally biased region" description="Basic and acidic residues" evidence="5">
    <location>
        <begin position="196"/>
        <end position="213"/>
    </location>
</feature>
<dbReference type="GO" id="GO:0016020">
    <property type="term" value="C:membrane"/>
    <property type="evidence" value="ECO:0007669"/>
    <property type="project" value="UniProtKB-SubCell"/>
</dbReference>
<feature type="region of interest" description="Disordered" evidence="5">
    <location>
        <begin position="185"/>
        <end position="314"/>
    </location>
</feature>
<reference evidence="7 8" key="1">
    <citation type="submission" date="2013-02" db="EMBL/GenBank/DDBJ databases">
        <title>Genome sequence of Candida maltosa Xu316, a potential industrial strain for xylitol and ethanol production.</title>
        <authorList>
            <person name="Yu J."/>
            <person name="Wang Q."/>
            <person name="Geng X."/>
            <person name="Bao W."/>
            <person name="He P."/>
            <person name="Cai J."/>
        </authorList>
    </citation>
    <scope>NUCLEOTIDE SEQUENCE [LARGE SCALE GENOMIC DNA]</scope>
    <source>
        <strain evidence="8">Xu316</strain>
    </source>
</reference>
<dbReference type="PANTHER" id="PTHR31274">
    <property type="entry name" value="PROTEIN ECM3"/>
    <property type="match status" value="1"/>
</dbReference>
<protein>
    <submittedName>
        <fullName evidence="7">Uncharacterized protein</fullName>
    </submittedName>
</protein>
<feature type="transmembrane region" description="Helical" evidence="6">
    <location>
        <begin position="75"/>
        <end position="99"/>
    </location>
</feature>
<keyword evidence="8" id="KW-1185">Reference proteome</keyword>
<name>M3K859_CANMX</name>
<feature type="compositionally biased region" description="Acidic residues" evidence="5">
    <location>
        <begin position="224"/>
        <end position="234"/>
    </location>
</feature>
<feature type="transmembrane region" description="Helical" evidence="6">
    <location>
        <begin position="447"/>
        <end position="469"/>
    </location>
</feature>
<feature type="non-terminal residue" evidence="7">
    <location>
        <position position="1"/>
    </location>
</feature>
<evidence type="ECO:0000256" key="2">
    <source>
        <dbReference type="ARBA" id="ARBA00022692"/>
    </source>
</evidence>
<feature type="transmembrane region" description="Helical" evidence="6">
    <location>
        <begin position="12"/>
        <end position="33"/>
    </location>
</feature>
<proteinExistence type="predicted"/>
<sequence length="1041" mass="117583">MSDESLPIGLVIYSAVKPIFKIYFIIALGFFLARRNILSVATCRDISDTIVTAIMPCLIFNNIVSNLKSSDIKNIGIIFFTGTLLFLIGGTLAYIIYITCKAPKRWLGGLLSVGIFPNISDLPIAYLQTFGNGGVILTTQQGEKGVAYVCIFLMVMVTYQFSLGLFRLIEYDFREILDEPNQDEEKLFTSDSNSSGHHEEGHEKKKKKSEESQTKTTNNQVSADNDDEDDDDESSISSHAVASDRSISTEEELQHNEFLKARESQNKKTISHTTSRSSHHLDLRPRSSHSSENSVPYSLQSVVSRTSDLRRQQSQTVQDVINEYSEFENLRSNEVQRTRTATSELAVAPKEVEKSKVKAYLKQLLKNILTPSSLSLIVSIAIAMAPPLKALFVKTSFYMPSAPDELPPLSFVIDFASYVGAASVPLGLILLGATLARLQVKKLYPGFWKTAVAVTIARLVILPIIGVGLTTGFHKGGWYGDDYLVRFVRESSQQECILSFINTSKTTDIKINPIKQQQQQQNGGGWFGSFLGSTSSIDESKVSLNDESDDMLHLFLGYIQLFGYVVLNYKFSIDTSSLEINKGNQWWNNTEYLNQYLHKDDPSHDTTDEHWKLDTVPFIEKNQHEKLTIGGKLGGVNDLIVKDEKITTTKGHLLHDLINTFDSGSFAKHSPLAPLSLHDLTDPIIPIYTTSQSLLFTDLTIPRKSSREFHIKFPIKKNLPPSYNTNSTGPACDQGLVSIRYALVVSLVEDMLTNKSQSIYFPLQIYPERYGITKYLQKKYFDDLIELDKDWKIETVSVNEEAKPDTRDVMGRDTFLQDLSKLIDSDLYNMPKISTMERRKSSINGANDEVNPEGYILQLPQHMKTQYKLRVNNQELCLIGFPRPFYHPGDDINYIINIKNDSTTKVIGLITYLEAHEVFHLREKEEEKEQAKQVNKYKVTGNIKLNTFSPSVTKSSHGKCLVNDYINIPKHLSPQFQSSSFLNLEYHLVFQFNLAEIGQPEEQQETEVEAQGDLFNQSGKYKFETLASSYRFTVPIYILPQ</sequence>
<keyword evidence="4 6" id="KW-0472">Membrane</keyword>
<feature type="transmembrane region" description="Helical" evidence="6">
    <location>
        <begin position="106"/>
        <end position="126"/>
    </location>
</feature>
<evidence type="ECO:0000256" key="6">
    <source>
        <dbReference type="SAM" id="Phobius"/>
    </source>
</evidence>
<dbReference type="AlphaFoldDB" id="M3K859"/>
<dbReference type="STRING" id="1245528.M3K859"/>
<feature type="transmembrane region" description="Helical" evidence="6">
    <location>
        <begin position="45"/>
        <end position="63"/>
    </location>
</feature>
<dbReference type="InterPro" id="IPR040254">
    <property type="entry name" value="Ecm3-like"/>
</dbReference>
<evidence type="ECO:0000256" key="5">
    <source>
        <dbReference type="SAM" id="MobiDB-lite"/>
    </source>
</evidence>
<feature type="transmembrane region" description="Helical" evidence="6">
    <location>
        <begin position="146"/>
        <end position="166"/>
    </location>
</feature>
<feature type="compositionally biased region" description="Polar residues" evidence="5">
    <location>
        <begin position="288"/>
        <end position="314"/>
    </location>
</feature>